<dbReference type="AlphaFoldDB" id="A0A6I3M9C5"/>
<dbReference type="InterPro" id="IPR006748">
    <property type="entry name" value="NH2Glyco/OHUrea_AB-resist_kin"/>
</dbReference>
<sequence length="277" mass="30389">MDPGRADEAAWLRRWRLRPDGDPSTTTTSRLIPVRTEDGAAAMLKIAHEPEEARGAALLAALDGRGAVRVLRRDHQALLIERAMGRRDLVSMVRAGEDDAATRIVCDVAARLHAETDRVLALPDPPTLVPLEDWFRQLFAHAEGLGPLHRAGADLARRRFDDGREPVVLHGDLHHGNVLDFGERGWLAIDPKGLVGDAEFDVCNLLCNPSHERALVPGRLARQFGVVVDATGFEARRLRDWLVAWSALSSTWFELDGRPERAATAERIGEAAAGLAV</sequence>
<proteinExistence type="predicted"/>
<keyword evidence="1" id="KW-0418">Kinase</keyword>
<name>A0A6I3M9C5_9MICO</name>
<dbReference type="Proteomes" id="UP000433071">
    <property type="component" value="Unassembled WGS sequence"/>
</dbReference>
<comment type="caution">
    <text evidence="1">The sequence shown here is derived from an EMBL/GenBank/DDBJ whole genome shotgun (WGS) entry which is preliminary data.</text>
</comment>
<dbReference type="Pfam" id="PF04655">
    <property type="entry name" value="APH_6_hur"/>
    <property type="match status" value="1"/>
</dbReference>
<dbReference type="GO" id="GO:0019748">
    <property type="term" value="P:secondary metabolic process"/>
    <property type="evidence" value="ECO:0007669"/>
    <property type="project" value="InterPro"/>
</dbReference>
<dbReference type="EMBL" id="WMLB01000033">
    <property type="protein sequence ID" value="MTH69581.1"/>
    <property type="molecule type" value="Genomic_DNA"/>
</dbReference>
<organism evidence="1 2">
    <name type="scientific">Agromyces bracchium</name>
    <dbReference type="NCBI Taxonomy" id="88376"/>
    <lineage>
        <taxon>Bacteria</taxon>
        <taxon>Bacillati</taxon>
        <taxon>Actinomycetota</taxon>
        <taxon>Actinomycetes</taxon>
        <taxon>Micrococcales</taxon>
        <taxon>Microbacteriaceae</taxon>
        <taxon>Agromyces</taxon>
    </lineage>
</organism>
<dbReference type="GO" id="GO:0016301">
    <property type="term" value="F:kinase activity"/>
    <property type="evidence" value="ECO:0007669"/>
    <property type="project" value="UniProtKB-KW"/>
</dbReference>
<evidence type="ECO:0000313" key="2">
    <source>
        <dbReference type="Proteomes" id="UP000433071"/>
    </source>
</evidence>
<dbReference type="Gene3D" id="3.90.1200.10">
    <property type="match status" value="1"/>
</dbReference>
<dbReference type="InterPro" id="IPR011009">
    <property type="entry name" value="Kinase-like_dom_sf"/>
</dbReference>
<dbReference type="SUPFAM" id="SSF56112">
    <property type="entry name" value="Protein kinase-like (PK-like)"/>
    <property type="match status" value="1"/>
</dbReference>
<dbReference type="GO" id="GO:0016773">
    <property type="term" value="F:phosphotransferase activity, alcohol group as acceptor"/>
    <property type="evidence" value="ECO:0007669"/>
    <property type="project" value="InterPro"/>
</dbReference>
<keyword evidence="1" id="KW-0808">Transferase</keyword>
<reference evidence="1 2" key="1">
    <citation type="submission" date="2019-11" db="EMBL/GenBank/DDBJ databases">
        <title>Agromyces kandeliae sp. nov., isolated from mangrove soil.</title>
        <authorList>
            <person name="Wang R."/>
        </authorList>
    </citation>
    <scope>NUCLEOTIDE SEQUENCE [LARGE SCALE GENOMIC DNA]</scope>
    <source>
        <strain evidence="1 2">JCM 11433</strain>
    </source>
</reference>
<evidence type="ECO:0000313" key="1">
    <source>
        <dbReference type="EMBL" id="MTH69581.1"/>
    </source>
</evidence>
<keyword evidence="2" id="KW-1185">Reference proteome</keyword>
<protein>
    <submittedName>
        <fullName evidence="1">3'-kinase</fullName>
    </submittedName>
</protein>
<accession>A0A6I3M9C5</accession>
<gene>
    <name evidence="1" type="ORF">GJ743_14505</name>
</gene>